<evidence type="ECO:0000313" key="1">
    <source>
        <dbReference type="EMBL" id="SPM30346.1"/>
    </source>
</evidence>
<accession>A0A2U3NFM4</accession>
<organism evidence="1 2">
    <name type="scientific">Mycobacterium terramassiliense</name>
    <dbReference type="NCBI Taxonomy" id="1841859"/>
    <lineage>
        <taxon>Bacteria</taxon>
        <taxon>Bacillati</taxon>
        <taxon>Actinomycetota</taxon>
        <taxon>Actinomycetes</taxon>
        <taxon>Mycobacteriales</taxon>
        <taxon>Mycobacteriaceae</taxon>
        <taxon>Mycobacterium</taxon>
    </lineage>
</organism>
<gene>
    <name evidence="1" type="ORF">MTAB308_3849</name>
</gene>
<dbReference type="Proteomes" id="UP000241595">
    <property type="component" value="Unassembled WGS sequence"/>
</dbReference>
<dbReference type="EMBL" id="FTRV01000015">
    <property type="protein sequence ID" value="SPM30346.1"/>
    <property type="molecule type" value="Genomic_DNA"/>
</dbReference>
<keyword evidence="2" id="KW-1185">Reference proteome</keyword>
<proteinExistence type="predicted"/>
<protein>
    <submittedName>
        <fullName evidence="1">Mycobacterium terramassiliense ORFan</fullName>
    </submittedName>
</protein>
<dbReference type="AlphaFoldDB" id="A0A2U3NFM4"/>
<name>A0A2U3NFM4_9MYCO</name>
<reference evidence="1 2" key="1">
    <citation type="submission" date="2017-01" db="EMBL/GenBank/DDBJ databases">
        <authorList>
            <consortium name="Urmite Genomes"/>
        </authorList>
    </citation>
    <scope>NUCLEOTIDE SEQUENCE [LARGE SCALE GENOMIC DNA]</scope>
    <source>
        <strain evidence="1 2">AB308</strain>
    </source>
</reference>
<evidence type="ECO:0000313" key="2">
    <source>
        <dbReference type="Proteomes" id="UP000241595"/>
    </source>
</evidence>
<sequence>MLISHVAELSSILTLARQEMVAAGDSSLRISYPPKKINLP</sequence>